<evidence type="ECO:0000256" key="1">
    <source>
        <dbReference type="ARBA" id="ARBA00011076"/>
    </source>
</evidence>
<dbReference type="PANTHER" id="PTHR12544">
    <property type="entry name" value="GLUTAMINASE"/>
    <property type="match status" value="1"/>
</dbReference>
<organism evidence="8">
    <name type="scientific">Jonesiaceae bacterium BS-20</name>
    <dbReference type="NCBI Taxonomy" id="3120821"/>
    <lineage>
        <taxon>Bacteria</taxon>
        <taxon>Bacillati</taxon>
        <taxon>Actinomycetota</taxon>
        <taxon>Actinomycetes</taxon>
        <taxon>Micrococcales</taxon>
        <taxon>Jonesiaceae</taxon>
    </lineage>
</organism>
<evidence type="ECO:0000256" key="3">
    <source>
        <dbReference type="ARBA" id="ARBA00012918"/>
    </source>
</evidence>
<dbReference type="AlphaFoldDB" id="A0AAU7E042"/>
<dbReference type="GO" id="GO:0006543">
    <property type="term" value="P:L-glutamine catabolic process"/>
    <property type="evidence" value="ECO:0007669"/>
    <property type="project" value="TreeGrafter"/>
</dbReference>
<dbReference type="HAMAP" id="MF_00313">
    <property type="entry name" value="Glutaminase"/>
    <property type="match status" value="1"/>
</dbReference>
<feature type="binding site" evidence="7">
    <location>
        <position position="97"/>
    </location>
    <ligand>
        <name>substrate</name>
    </ligand>
</feature>
<evidence type="ECO:0000256" key="4">
    <source>
        <dbReference type="ARBA" id="ARBA00022801"/>
    </source>
</evidence>
<evidence type="ECO:0000256" key="2">
    <source>
        <dbReference type="ARBA" id="ARBA00011881"/>
    </source>
</evidence>
<keyword evidence="4 7" id="KW-0378">Hydrolase</keyword>
<dbReference type="PANTHER" id="PTHR12544:SF48">
    <property type="entry name" value="GLUTAMINASE 1"/>
    <property type="match status" value="1"/>
</dbReference>
<evidence type="ECO:0000256" key="6">
    <source>
        <dbReference type="ARBA" id="ARBA00070405"/>
    </source>
</evidence>
<feature type="binding site" evidence="7">
    <location>
        <position position="199"/>
    </location>
    <ligand>
        <name>substrate</name>
    </ligand>
</feature>
<feature type="binding site" evidence="7">
    <location>
        <position position="223"/>
    </location>
    <ligand>
        <name>substrate</name>
    </ligand>
</feature>
<dbReference type="InterPro" id="IPR015868">
    <property type="entry name" value="Glutaminase"/>
</dbReference>
<dbReference type="GO" id="GO:0004359">
    <property type="term" value="F:glutaminase activity"/>
    <property type="evidence" value="ECO:0007669"/>
    <property type="project" value="UniProtKB-UniRule"/>
</dbReference>
<feature type="binding site" evidence="7">
    <location>
        <position position="275"/>
    </location>
    <ligand>
        <name>substrate</name>
    </ligand>
</feature>
<dbReference type="GO" id="GO:0006537">
    <property type="term" value="P:glutamate biosynthetic process"/>
    <property type="evidence" value="ECO:0007669"/>
    <property type="project" value="TreeGrafter"/>
</dbReference>
<dbReference type="EMBL" id="CP146203">
    <property type="protein sequence ID" value="XBH22848.1"/>
    <property type="molecule type" value="Genomic_DNA"/>
</dbReference>
<evidence type="ECO:0000313" key="8">
    <source>
        <dbReference type="EMBL" id="XBH22848.1"/>
    </source>
</evidence>
<dbReference type="EC" id="3.5.1.2" evidence="3 7"/>
<accession>A0AAU7E042</accession>
<dbReference type="Pfam" id="PF04960">
    <property type="entry name" value="Glutaminase"/>
    <property type="match status" value="1"/>
</dbReference>
<sequence length="345" mass="35895">MTNHADVSASRPAVLDFEPSHQAAAKVSTGSLPSATHIDDVLETAYQRYLPLTEGNVADYIPSLGNADPAKFGLAMANTDGKIITRGDAHDLFSIQSISKAFVFALVCDAVGHQTVHDLVGVNNTGLPFNSVMALELNGGNPLNPMVNAGALATTALAPGNTLSQKWDFILAGLSAFAGRQLSLDLEVYASESATNQRNQALSLLLQSYGRMPFRPLGITDIYTKQCSLNVSAKDLAIMAVTLADGGVNPVTGQQVVSAPVARDTLAVMASAGLYEMSGDWLYEVGMPGKSGVSGGIIAVSPGKGAFASFSPPLDSAGNSVRGKNATRFLARALGLDIFASQHQG</sequence>
<gene>
    <name evidence="7 8" type="primary">glsA</name>
    <name evidence="8" type="ORF">V5R04_06435</name>
</gene>
<dbReference type="Gene3D" id="3.40.710.10">
    <property type="entry name" value="DD-peptidase/beta-lactamase superfamily"/>
    <property type="match status" value="1"/>
</dbReference>
<comment type="similarity">
    <text evidence="1 7">Belongs to the glutaminase family.</text>
</comment>
<feature type="binding site" evidence="7">
    <location>
        <position position="192"/>
    </location>
    <ligand>
        <name>substrate</name>
    </ligand>
</feature>
<name>A0AAU7E042_9MICO</name>
<dbReference type="FunFam" id="3.40.710.10:FF:000005">
    <property type="entry name" value="Glutaminase"/>
    <property type="match status" value="1"/>
</dbReference>
<dbReference type="SUPFAM" id="SSF56601">
    <property type="entry name" value="beta-lactamase/transpeptidase-like"/>
    <property type="match status" value="1"/>
</dbReference>
<dbReference type="NCBIfam" id="NF009020">
    <property type="entry name" value="PRK12356.1"/>
    <property type="match status" value="1"/>
</dbReference>
<feature type="binding site" evidence="7">
    <location>
        <position position="293"/>
    </location>
    <ligand>
        <name>substrate</name>
    </ligand>
</feature>
<evidence type="ECO:0000256" key="7">
    <source>
        <dbReference type="HAMAP-Rule" id="MF_00313"/>
    </source>
</evidence>
<dbReference type="InterPro" id="IPR012338">
    <property type="entry name" value="Beta-lactam/transpept-like"/>
</dbReference>
<keyword evidence="7" id="KW-0007">Acetylation</keyword>
<proteinExistence type="inferred from homology"/>
<evidence type="ECO:0000256" key="5">
    <source>
        <dbReference type="ARBA" id="ARBA00049534"/>
    </source>
</evidence>
<reference evidence="8" key="1">
    <citation type="submission" date="2024-02" db="EMBL/GenBank/DDBJ databases">
        <title>Tomenella chthoni gen. nov. sp. nov., a member of the family Jonesiaceae isolated from bat guano.</title>
        <authorList>
            <person name="Miller S.L."/>
            <person name="King J."/>
            <person name="Sankaranarayanan K."/>
            <person name="Lawson P.A."/>
        </authorList>
    </citation>
    <scope>NUCLEOTIDE SEQUENCE</scope>
    <source>
        <strain evidence="8">BS-20</strain>
    </source>
</reference>
<comment type="catalytic activity">
    <reaction evidence="5 7">
        <text>L-glutamine + H2O = L-glutamate + NH4(+)</text>
        <dbReference type="Rhea" id="RHEA:15889"/>
        <dbReference type="ChEBI" id="CHEBI:15377"/>
        <dbReference type="ChEBI" id="CHEBI:28938"/>
        <dbReference type="ChEBI" id="CHEBI:29985"/>
        <dbReference type="ChEBI" id="CHEBI:58359"/>
        <dbReference type="EC" id="3.5.1.2"/>
    </reaction>
</comment>
<comment type="subunit">
    <text evidence="2 7">Homotetramer.</text>
</comment>
<feature type="binding site" evidence="7">
    <location>
        <position position="148"/>
    </location>
    <ligand>
        <name>substrate</name>
    </ligand>
</feature>
<protein>
    <recommendedName>
        <fullName evidence="6 7">Glutaminase</fullName>
        <ecNumber evidence="3 7">3.5.1.2</ecNumber>
    </recommendedName>
</protein>
<dbReference type="NCBIfam" id="TIGR03814">
    <property type="entry name" value="Gln_ase"/>
    <property type="match status" value="1"/>
</dbReference>